<evidence type="ECO:0000256" key="1">
    <source>
        <dbReference type="ARBA" id="ARBA00022603"/>
    </source>
</evidence>
<dbReference type="SUPFAM" id="SSF53335">
    <property type="entry name" value="S-adenosyl-L-methionine-dependent methyltransferases"/>
    <property type="match status" value="1"/>
</dbReference>
<dbReference type="InterPro" id="IPR004033">
    <property type="entry name" value="UbiE/COQ5_MeTrFase"/>
</dbReference>
<dbReference type="InterPro" id="IPR041698">
    <property type="entry name" value="Methyltransf_25"/>
</dbReference>
<dbReference type="CDD" id="cd02440">
    <property type="entry name" value="AdoMet_MTases"/>
    <property type="match status" value="1"/>
</dbReference>
<sequence>MNQQFQQEVATYFNKRNNYDQEGDFHPKLAARLIQHSQISQGQKILDMATGTGLVAIEAAKIVGEKGWVVGVDISPGMLSLAEKKILDAGLTNIELQQADALKIELPEKTFDWVFCCASLPYLENIPQALQHWQTFLKPGGRMGLCVFGETAFIAGIILRQVAQKYGVFLLSWNETTGTEEKCYQLLNNVGFQQVKVITEQFGGYISLAQAKKIWDNSLINPLCRPLQQISASELKQLQGEFFTELEELVTELGIWNDITTFFVFAD</sequence>
<name>A0A941JUX2_9CHRO</name>
<protein>
    <submittedName>
        <fullName evidence="4">Methyltransferase domain-containing protein</fullName>
    </submittedName>
</protein>
<dbReference type="GO" id="GO:0032259">
    <property type="term" value="P:methylation"/>
    <property type="evidence" value="ECO:0007669"/>
    <property type="project" value="UniProtKB-KW"/>
</dbReference>
<dbReference type="Pfam" id="PF13649">
    <property type="entry name" value="Methyltransf_25"/>
    <property type="match status" value="1"/>
</dbReference>
<proteinExistence type="predicted"/>
<keyword evidence="2" id="KW-0808">Transferase</keyword>
<keyword evidence="1 4" id="KW-0489">Methyltransferase</keyword>
<feature type="domain" description="Methyltransferase" evidence="3">
    <location>
        <begin position="45"/>
        <end position="141"/>
    </location>
</feature>
<evidence type="ECO:0000313" key="4">
    <source>
        <dbReference type="EMBL" id="MBR8827755.1"/>
    </source>
</evidence>
<dbReference type="PANTHER" id="PTHR43861">
    <property type="entry name" value="TRANS-ACONITATE 2-METHYLTRANSFERASE-RELATED"/>
    <property type="match status" value="1"/>
</dbReference>
<evidence type="ECO:0000313" key="5">
    <source>
        <dbReference type="Proteomes" id="UP000767446"/>
    </source>
</evidence>
<dbReference type="GO" id="GO:0008168">
    <property type="term" value="F:methyltransferase activity"/>
    <property type="evidence" value="ECO:0007669"/>
    <property type="project" value="UniProtKB-KW"/>
</dbReference>
<evidence type="ECO:0000259" key="3">
    <source>
        <dbReference type="Pfam" id="PF13649"/>
    </source>
</evidence>
<comment type="caution">
    <text evidence="4">The sequence shown here is derived from an EMBL/GenBank/DDBJ whole genome shotgun (WGS) entry which is preliminary data.</text>
</comment>
<dbReference type="AlphaFoldDB" id="A0A941JUX2"/>
<gene>
    <name evidence="4" type="ORF">DSM107014_07590</name>
</gene>
<dbReference type="InterPro" id="IPR029063">
    <property type="entry name" value="SAM-dependent_MTases_sf"/>
</dbReference>
<dbReference type="EMBL" id="JADQBC010000042">
    <property type="protein sequence ID" value="MBR8827755.1"/>
    <property type="molecule type" value="Genomic_DNA"/>
</dbReference>
<dbReference type="Gene3D" id="3.40.50.150">
    <property type="entry name" value="Vaccinia Virus protein VP39"/>
    <property type="match status" value="1"/>
</dbReference>
<dbReference type="PROSITE" id="PS51608">
    <property type="entry name" value="SAM_MT_UBIE"/>
    <property type="match status" value="1"/>
</dbReference>
<dbReference type="Proteomes" id="UP000767446">
    <property type="component" value="Unassembled WGS sequence"/>
</dbReference>
<accession>A0A941JUX2</accession>
<reference evidence="4" key="1">
    <citation type="submission" date="2021-02" db="EMBL/GenBank/DDBJ databases">
        <title>Metagenome analyses of Stigonema ocellatum DSM 106950, Chlorogloea purpurea SAG 13.99 and Gomphosphaeria aponina DSM 107014.</title>
        <authorList>
            <person name="Marter P."/>
            <person name="Huang S."/>
        </authorList>
    </citation>
    <scope>NUCLEOTIDE SEQUENCE</scope>
    <source>
        <strain evidence="4">JP213</strain>
    </source>
</reference>
<organism evidence="4 5">
    <name type="scientific">Gomphosphaeria aponina SAG 52.96 = DSM 107014</name>
    <dbReference type="NCBI Taxonomy" id="1521640"/>
    <lineage>
        <taxon>Bacteria</taxon>
        <taxon>Bacillati</taxon>
        <taxon>Cyanobacteriota</taxon>
        <taxon>Cyanophyceae</taxon>
        <taxon>Oscillatoriophycideae</taxon>
        <taxon>Chroococcales</taxon>
        <taxon>Gomphosphaeriaceae</taxon>
        <taxon>Gomphosphaeria</taxon>
    </lineage>
</organism>
<dbReference type="PANTHER" id="PTHR43861:SF1">
    <property type="entry name" value="TRANS-ACONITATE 2-METHYLTRANSFERASE"/>
    <property type="match status" value="1"/>
</dbReference>
<evidence type="ECO:0000256" key="2">
    <source>
        <dbReference type="ARBA" id="ARBA00022679"/>
    </source>
</evidence>